<reference evidence="1 2" key="1">
    <citation type="submission" date="2023-09" db="EMBL/GenBank/DDBJ databases">
        <title>Xinfangfangia sedmenti sp. nov., isolated the sedment.</title>
        <authorList>
            <person name="Xu L."/>
        </authorList>
    </citation>
    <scope>NUCLEOTIDE SEQUENCE [LARGE SCALE GENOMIC DNA]</scope>
    <source>
        <strain evidence="1 2">LG-4</strain>
    </source>
</reference>
<sequence>MTITAAQVQAGLAAALKKAGELKSPSSIAIVDAGRNLLGFLRMEDALLASIEISQAKAYTARSLNMKTADIMPLVQPGGPLFGMEHSHRTQPLVVFGGGVPITKDGAVIGAVGVAGGTTDDDAAIAEVAAAAIAG</sequence>
<name>A0ABU1F4R1_9RHOB</name>
<dbReference type="InterPro" id="IPR038084">
    <property type="entry name" value="PduO/GlcC-like_sf"/>
</dbReference>
<dbReference type="SUPFAM" id="SSF143744">
    <property type="entry name" value="GlcG-like"/>
    <property type="match status" value="1"/>
</dbReference>
<keyword evidence="2" id="KW-1185">Reference proteome</keyword>
<dbReference type="Gene3D" id="3.30.450.150">
    <property type="entry name" value="Haem-degrading domain"/>
    <property type="match status" value="1"/>
</dbReference>
<dbReference type="Proteomes" id="UP001247754">
    <property type="component" value="Unassembled WGS sequence"/>
</dbReference>
<dbReference type="PANTHER" id="PTHR34309">
    <property type="entry name" value="SLR1406 PROTEIN"/>
    <property type="match status" value="1"/>
</dbReference>
<dbReference type="RefSeq" id="WP_310455856.1">
    <property type="nucleotide sequence ID" value="NZ_JAVKPH010000002.1"/>
</dbReference>
<gene>
    <name evidence="1" type="ORF">RGD00_03335</name>
</gene>
<dbReference type="InterPro" id="IPR005624">
    <property type="entry name" value="PduO/GlcC-like"/>
</dbReference>
<organism evidence="1 2">
    <name type="scientific">Ruixingdingia sedimenti</name>
    <dbReference type="NCBI Taxonomy" id="3073604"/>
    <lineage>
        <taxon>Bacteria</taxon>
        <taxon>Pseudomonadati</taxon>
        <taxon>Pseudomonadota</taxon>
        <taxon>Alphaproteobacteria</taxon>
        <taxon>Rhodobacterales</taxon>
        <taxon>Paracoccaceae</taxon>
        <taxon>Ruixingdingia</taxon>
    </lineage>
</organism>
<dbReference type="InterPro" id="IPR052517">
    <property type="entry name" value="GlcG_carb_metab_protein"/>
</dbReference>
<proteinExistence type="predicted"/>
<comment type="caution">
    <text evidence="1">The sequence shown here is derived from an EMBL/GenBank/DDBJ whole genome shotgun (WGS) entry which is preliminary data.</text>
</comment>
<evidence type="ECO:0000313" key="1">
    <source>
        <dbReference type="EMBL" id="MDR5651623.1"/>
    </source>
</evidence>
<protein>
    <submittedName>
        <fullName evidence="1">Heme-binding protein</fullName>
    </submittedName>
</protein>
<evidence type="ECO:0000313" key="2">
    <source>
        <dbReference type="Proteomes" id="UP001247754"/>
    </source>
</evidence>
<dbReference type="EMBL" id="JAVKPH010000002">
    <property type="protein sequence ID" value="MDR5651623.1"/>
    <property type="molecule type" value="Genomic_DNA"/>
</dbReference>
<dbReference type="PANTHER" id="PTHR34309:SF1">
    <property type="entry name" value="PROTEIN GLCG"/>
    <property type="match status" value="1"/>
</dbReference>
<dbReference type="Pfam" id="PF03928">
    <property type="entry name" value="HbpS-like"/>
    <property type="match status" value="1"/>
</dbReference>
<accession>A0ABU1F4R1</accession>